<reference evidence="2" key="1">
    <citation type="submission" date="2011-02" db="EMBL/GenBank/DDBJ databases">
        <title>The complete genome of Planctomyces brasiliensis DSM 5305.</title>
        <authorList>
            <person name="Lucas S."/>
            <person name="Copeland A."/>
            <person name="Lapidus A."/>
            <person name="Bruce D."/>
            <person name="Goodwin L."/>
            <person name="Pitluck S."/>
            <person name="Kyrpides N."/>
            <person name="Mavromatis K."/>
            <person name="Pagani I."/>
            <person name="Ivanova N."/>
            <person name="Ovchinnikova G."/>
            <person name="Lu M."/>
            <person name="Detter J.C."/>
            <person name="Han C."/>
            <person name="Land M."/>
            <person name="Hauser L."/>
            <person name="Markowitz V."/>
            <person name="Cheng J.-F."/>
            <person name="Hugenholtz P."/>
            <person name="Woyke T."/>
            <person name="Wu D."/>
            <person name="Tindall B."/>
            <person name="Pomrenke H.G."/>
            <person name="Brambilla E."/>
            <person name="Klenk H.-P."/>
            <person name="Eisen J.A."/>
        </authorList>
    </citation>
    <scope>NUCLEOTIDE SEQUENCE [LARGE SCALE GENOMIC DNA]</scope>
    <source>
        <strain evidence="2">ATCC 49424 / DSM 5305 / JCM 21570 / NBRC 103401 / IFAM 1448</strain>
    </source>
</reference>
<accession>F0SR40</accession>
<dbReference type="Proteomes" id="UP000006860">
    <property type="component" value="Chromosome"/>
</dbReference>
<dbReference type="EMBL" id="CP002546">
    <property type="protein sequence ID" value="ADY61287.1"/>
    <property type="molecule type" value="Genomic_DNA"/>
</dbReference>
<dbReference type="AlphaFoldDB" id="F0SR40"/>
<sequence length="68" mass="7292">MSRLLFVRTIPMPSRKNIVELYQQGVCTAEISKGCGTSTAKCSADLDPVSSSTKSSTAAVATVKWNLR</sequence>
<dbReference type="HOGENOM" id="CLU_2791387_0_0_0"/>
<evidence type="ECO:0000313" key="2">
    <source>
        <dbReference type="Proteomes" id="UP000006860"/>
    </source>
</evidence>
<organism evidence="1 2">
    <name type="scientific">Rubinisphaera brasiliensis (strain ATCC 49424 / DSM 5305 / JCM 21570 / IAM 15109 / NBRC 103401 / IFAM 1448)</name>
    <name type="common">Planctomyces brasiliensis</name>
    <dbReference type="NCBI Taxonomy" id="756272"/>
    <lineage>
        <taxon>Bacteria</taxon>
        <taxon>Pseudomonadati</taxon>
        <taxon>Planctomycetota</taxon>
        <taxon>Planctomycetia</taxon>
        <taxon>Planctomycetales</taxon>
        <taxon>Planctomycetaceae</taxon>
        <taxon>Rubinisphaera</taxon>
    </lineage>
</organism>
<proteinExistence type="predicted"/>
<dbReference type="KEGG" id="pbs:Plabr_3692"/>
<protein>
    <submittedName>
        <fullName evidence="1">Uncharacterized protein</fullName>
    </submittedName>
</protein>
<evidence type="ECO:0000313" key="1">
    <source>
        <dbReference type="EMBL" id="ADY61287.1"/>
    </source>
</evidence>
<keyword evidence="2" id="KW-1185">Reference proteome</keyword>
<name>F0SR40_RUBBR</name>
<gene>
    <name evidence="1" type="ordered locus">Plabr_3692</name>
</gene>